<evidence type="ECO:0000256" key="2">
    <source>
        <dbReference type="ARBA" id="ARBA00022679"/>
    </source>
</evidence>
<evidence type="ECO:0000256" key="5">
    <source>
        <dbReference type="ARBA" id="ARBA00022840"/>
    </source>
</evidence>
<dbReference type="SMART" id="SM00220">
    <property type="entry name" value="S_TKc"/>
    <property type="match status" value="1"/>
</dbReference>
<proteinExistence type="inferred from homology"/>
<name>A0A6M0QQS0_9RHOB</name>
<evidence type="ECO:0000256" key="3">
    <source>
        <dbReference type="ARBA" id="ARBA00022741"/>
    </source>
</evidence>
<dbReference type="GO" id="GO:0005524">
    <property type="term" value="F:ATP binding"/>
    <property type="evidence" value="ECO:0007669"/>
    <property type="project" value="UniProtKB-KW"/>
</dbReference>
<comment type="similarity">
    <text evidence="1">Belongs to the universal stress protein A family.</text>
</comment>
<dbReference type="InterPro" id="IPR006015">
    <property type="entry name" value="Universal_stress_UspA"/>
</dbReference>
<keyword evidence="4 7" id="KW-0418">Kinase</keyword>
<dbReference type="Gene3D" id="3.30.200.20">
    <property type="entry name" value="Phosphorylase Kinase, domain 1"/>
    <property type="match status" value="1"/>
</dbReference>
<keyword evidence="5" id="KW-0067">ATP-binding</keyword>
<keyword evidence="3" id="KW-0547">Nucleotide-binding</keyword>
<gene>
    <name evidence="7" type="ORF">G4Z14_01780</name>
</gene>
<dbReference type="PROSITE" id="PS50011">
    <property type="entry name" value="PROTEIN_KINASE_DOM"/>
    <property type="match status" value="1"/>
</dbReference>
<evidence type="ECO:0000259" key="6">
    <source>
        <dbReference type="PROSITE" id="PS50011"/>
    </source>
</evidence>
<dbReference type="PANTHER" id="PTHR43289:SF34">
    <property type="entry name" value="SERINE_THREONINE-PROTEIN KINASE YBDM-RELATED"/>
    <property type="match status" value="1"/>
</dbReference>
<dbReference type="PRINTS" id="PR01438">
    <property type="entry name" value="UNVRSLSTRESS"/>
</dbReference>
<dbReference type="CDD" id="cd00293">
    <property type="entry name" value="USP-like"/>
    <property type="match status" value="1"/>
</dbReference>
<dbReference type="Gene3D" id="3.40.50.620">
    <property type="entry name" value="HUPs"/>
    <property type="match status" value="1"/>
</dbReference>
<dbReference type="InterPro" id="IPR014729">
    <property type="entry name" value="Rossmann-like_a/b/a_fold"/>
</dbReference>
<dbReference type="SUPFAM" id="SSF52402">
    <property type="entry name" value="Adenine nucleotide alpha hydrolases-like"/>
    <property type="match status" value="1"/>
</dbReference>
<dbReference type="Pfam" id="PF00582">
    <property type="entry name" value="Usp"/>
    <property type="match status" value="1"/>
</dbReference>
<keyword evidence="2" id="KW-0808">Transferase</keyword>
<dbReference type="GO" id="GO:0004674">
    <property type="term" value="F:protein serine/threonine kinase activity"/>
    <property type="evidence" value="ECO:0007669"/>
    <property type="project" value="TreeGrafter"/>
</dbReference>
<dbReference type="Pfam" id="PF00069">
    <property type="entry name" value="Pkinase"/>
    <property type="match status" value="1"/>
</dbReference>
<evidence type="ECO:0000313" key="7">
    <source>
        <dbReference type="EMBL" id="NEY89013.1"/>
    </source>
</evidence>
<evidence type="ECO:0000313" key="8">
    <source>
        <dbReference type="Proteomes" id="UP000477782"/>
    </source>
</evidence>
<dbReference type="InterPro" id="IPR000719">
    <property type="entry name" value="Prot_kinase_dom"/>
</dbReference>
<comment type="caution">
    <text evidence="7">The sequence shown here is derived from an EMBL/GenBank/DDBJ whole genome shotgun (WGS) entry which is preliminary data.</text>
</comment>
<dbReference type="AlphaFoldDB" id="A0A6M0QQS0"/>
<reference evidence="7 8" key="1">
    <citation type="submission" date="2020-02" db="EMBL/GenBank/DDBJ databases">
        <authorList>
            <person name="Chen W.-M."/>
        </authorList>
    </citation>
    <scope>NUCLEOTIDE SEQUENCE [LARGE SCALE GENOMIC DNA]</scope>
    <source>
        <strain evidence="7 8">KMS-5</strain>
    </source>
</reference>
<evidence type="ECO:0000256" key="1">
    <source>
        <dbReference type="ARBA" id="ARBA00008791"/>
    </source>
</evidence>
<dbReference type="PANTHER" id="PTHR43289">
    <property type="entry name" value="MITOGEN-ACTIVATED PROTEIN KINASE KINASE KINASE 20-RELATED"/>
    <property type="match status" value="1"/>
</dbReference>
<dbReference type="InterPro" id="IPR006016">
    <property type="entry name" value="UspA"/>
</dbReference>
<evidence type="ECO:0000256" key="4">
    <source>
        <dbReference type="ARBA" id="ARBA00022777"/>
    </source>
</evidence>
<dbReference type="SUPFAM" id="SSF56112">
    <property type="entry name" value="Protein kinase-like (PK-like)"/>
    <property type="match status" value="1"/>
</dbReference>
<dbReference type="EMBL" id="JAAIVJ010000001">
    <property type="protein sequence ID" value="NEY89013.1"/>
    <property type="molecule type" value="Genomic_DNA"/>
</dbReference>
<dbReference type="Gene3D" id="1.10.510.10">
    <property type="entry name" value="Transferase(Phosphotransferase) domain 1"/>
    <property type="match status" value="1"/>
</dbReference>
<dbReference type="InterPro" id="IPR011009">
    <property type="entry name" value="Kinase-like_dom_sf"/>
</dbReference>
<feature type="domain" description="Protein kinase" evidence="6">
    <location>
        <begin position="14"/>
        <end position="276"/>
    </location>
</feature>
<protein>
    <submittedName>
        <fullName evidence="7">Protein kinase</fullName>
    </submittedName>
</protein>
<dbReference type="Proteomes" id="UP000477782">
    <property type="component" value="Unassembled WGS sequence"/>
</dbReference>
<keyword evidence="8" id="KW-1185">Reference proteome</keyword>
<organism evidence="7 8">
    <name type="scientific">Tabrizicola oligotrophica</name>
    <dbReference type="NCBI Taxonomy" id="2710650"/>
    <lineage>
        <taxon>Bacteria</taxon>
        <taxon>Pseudomonadati</taxon>
        <taxon>Pseudomonadota</taxon>
        <taxon>Alphaproteobacteria</taxon>
        <taxon>Rhodobacterales</taxon>
        <taxon>Paracoccaceae</taxon>
        <taxon>Tabrizicola</taxon>
    </lineage>
</organism>
<dbReference type="CDD" id="cd14014">
    <property type="entry name" value="STKc_PknB_like"/>
    <property type="match status" value="1"/>
</dbReference>
<accession>A0A6M0QQS0</accession>
<sequence>MQMRPHTGLEIDGFTLGEKLHTGGFATIWEVTHPQHPAPLVMKVPTILDGFDGPTIVGFEVEQMIMPRLTGPHVARVLAQGDFARMAYIVTERIAGGSMWQAFKRAPLPIDAVIEMAARMAQAVHDLHRQHVIHLDLKPDNFLQRPTGEMVLIDFGLSRHDHLPDLLAEEFTIPMGTFPYIAPEQYLRQRGDLRSDLYALGAMIYQLATGRMPFGEPETLKQVRQRLWRDPVPPRALRNEIPEWLQEIILRALEVDPGRRYQSAAQLIFDLTHPLQVRLTERAHKMAQDGFWTVWKRKRAMKKVKSFGTPISMAGQIDRAPILLVAVDLSPEMESLSHHLFLAVQRMLVIQPDARVACVNVLKTARIGIDQSTDEAGNHLHVSRLVGLKAWATGFDLPDDRLTYSILENSDPASGILDHAEAVEADHILMGARGHSTTRRFLGSVSARVVAEAHCSVTVIRLPERRKALAEVEESAA</sequence>